<accession>A0A9P5TK71</accession>
<dbReference type="InterPro" id="IPR036291">
    <property type="entry name" value="NAD(P)-bd_dom_sf"/>
</dbReference>
<feature type="domain" description="NAD-dependent epimerase/dehydratase" evidence="1">
    <location>
        <begin position="6"/>
        <end position="88"/>
    </location>
</feature>
<dbReference type="AlphaFoldDB" id="A0A9P5TK71"/>
<dbReference type="GO" id="GO:0005737">
    <property type="term" value="C:cytoplasm"/>
    <property type="evidence" value="ECO:0007669"/>
    <property type="project" value="TreeGrafter"/>
</dbReference>
<dbReference type="InterPro" id="IPR051783">
    <property type="entry name" value="NAD(P)-dependent_oxidoreduct"/>
</dbReference>
<feature type="domain" description="NAD-dependent epimerase/dehydratase" evidence="1">
    <location>
        <begin position="165"/>
        <end position="243"/>
    </location>
</feature>
<evidence type="ECO:0000313" key="3">
    <source>
        <dbReference type="Proteomes" id="UP000724874"/>
    </source>
</evidence>
<dbReference type="Gene3D" id="3.40.50.720">
    <property type="entry name" value="NAD(P)-binding Rossmann-like Domain"/>
    <property type="match status" value="1"/>
</dbReference>
<protein>
    <submittedName>
        <fullName evidence="2">NAD(P)-binding protein</fullName>
    </submittedName>
</protein>
<dbReference type="Pfam" id="PF01370">
    <property type="entry name" value="Epimerase"/>
    <property type="match status" value="2"/>
</dbReference>
<proteinExistence type="predicted"/>
<dbReference type="GO" id="GO:0004029">
    <property type="term" value="F:aldehyde dehydrogenase (NAD+) activity"/>
    <property type="evidence" value="ECO:0007669"/>
    <property type="project" value="TreeGrafter"/>
</dbReference>
<keyword evidence="3" id="KW-1185">Reference proteome</keyword>
<dbReference type="InterPro" id="IPR001509">
    <property type="entry name" value="Epimerase_deHydtase"/>
</dbReference>
<gene>
    <name evidence="2" type="ORF">CPB84DRAFT_1748953</name>
</gene>
<sequence>MSSETIFLLGGTGYLGSQLLILLAQRLPQFHIAMFVRPTVSSATKAQIKSLHPNLSFVEGTLDDADVIKGQAEKTKYVINCASSDHVGCAEAILSGLETQSKRTSSPPLYIHVSGTGITSDNSRGELLPESQIPQYSDTTLKLEQLPPANPHLECDKLVIGAGKKKGENPVRTIVVIPGWLYGVGEGIKKSTMAVRAFVEMFKTIKQSGTWGPGHNTYDNVHVKDCANGLLTVFEAAAADVEGKKGTEGLYFITTNEPRVTFHEITKVIGDVMHSKGLLEEGGSRPLPPTVTDPWGERGWVVFASNHRGDADRLKALGWVPTETKALPLLESLPREVEVAIEESGVVPGLVSMGIKA</sequence>
<comment type="caution">
    <text evidence="2">The sequence shown here is derived from an EMBL/GenBank/DDBJ whole genome shotgun (WGS) entry which is preliminary data.</text>
</comment>
<dbReference type="PANTHER" id="PTHR48079:SF6">
    <property type="entry name" value="NAD(P)-BINDING DOMAIN-CONTAINING PROTEIN-RELATED"/>
    <property type="match status" value="1"/>
</dbReference>
<name>A0A9P5TK71_GYMJU</name>
<dbReference type="PANTHER" id="PTHR48079">
    <property type="entry name" value="PROTEIN YEEZ"/>
    <property type="match status" value="1"/>
</dbReference>
<reference evidence="2" key="1">
    <citation type="submission" date="2020-11" db="EMBL/GenBank/DDBJ databases">
        <authorList>
            <consortium name="DOE Joint Genome Institute"/>
            <person name="Ahrendt S."/>
            <person name="Riley R."/>
            <person name="Andreopoulos W."/>
            <person name="LaButti K."/>
            <person name="Pangilinan J."/>
            <person name="Ruiz-duenas F.J."/>
            <person name="Barrasa J.M."/>
            <person name="Sanchez-Garcia M."/>
            <person name="Camarero S."/>
            <person name="Miyauchi S."/>
            <person name="Serrano A."/>
            <person name="Linde D."/>
            <person name="Babiker R."/>
            <person name="Drula E."/>
            <person name="Ayuso-Fernandez I."/>
            <person name="Pacheco R."/>
            <person name="Padilla G."/>
            <person name="Ferreira P."/>
            <person name="Barriuso J."/>
            <person name="Kellner H."/>
            <person name="Castanera R."/>
            <person name="Alfaro M."/>
            <person name="Ramirez L."/>
            <person name="Pisabarro A.G."/>
            <person name="Kuo A."/>
            <person name="Tritt A."/>
            <person name="Lipzen A."/>
            <person name="He G."/>
            <person name="Yan M."/>
            <person name="Ng V."/>
            <person name="Cullen D."/>
            <person name="Martin F."/>
            <person name="Rosso M.-N."/>
            <person name="Henrissat B."/>
            <person name="Hibbett D."/>
            <person name="Martinez A.T."/>
            <person name="Grigoriev I.V."/>
        </authorList>
    </citation>
    <scope>NUCLEOTIDE SEQUENCE</scope>
    <source>
        <strain evidence="2">AH 44721</strain>
    </source>
</reference>
<dbReference type="OrthoDB" id="2130169at2759"/>
<evidence type="ECO:0000259" key="1">
    <source>
        <dbReference type="Pfam" id="PF01370"/>
    </source>
</evidence>
<evidence type="ECO:0000313" key="2">
    <source>
        <dbReference type="EMBL" id="KAF8891086.1"/>
    </source>
</evidence>
<dbReference type="EMBL" id="JADNYJ010000073">
    <property type="protein sequence ID" value="KAF8891086.1"/>
    <property type="molecule type" value="Genomic_DNA"/>
</dbReference>
<organism evidence="2 3">
    <name type="scientific">Gymnopilus junonius</name>
    <name type="common">Spectacular rustgill mushroom</name>
    <name type="synonym">Gymnopilus spectabilis subsp. junonius</name>
    <dbReference type="NCBI Taxonomy" id="109634"/>
    <lineage>
        <taxon>Eukaryota</taxon>
        <taxon>Fungi</taxon>
        <taxon>Dikarya</taxon>
        <taxon>Basidiomycota</taxon>
        <taxon>Agaricomycotina</taxon>
        <taxon>Agaricomycetes</taxon>
        <taxon>Agaricomycetidae</taxon>
        <taxon>Agaricales</taxon>
        <taxon>Agaricineae</taxon>
        <taxon>Hymenogastraceae</taxon>
        <taxon>Gymnopilus</taxon>
    </lineage>
</organism>
<dbReference type="SUPFAM" id="SSF51735">
    <property type="entry name" value="NAD(P)-binding Rossmann-fold domains"/>
    <property type="match status" value="1"/>
</dbReference>
<dbReference type="Proteomes" id="UP000724874">
    <property type="component" value="Unassembled WGS sequence"/>
</dbReference>